<dbReference type="InterPro" id="IPR011057">
    <property type="entry name" value="Mss4-like_sf"/>
</dbReference>
<dbReference type="OrthoDB" id="4188830at2"/>
<dbReference type="GO" id="GO:0016846">
    <property type="term" value="F:carbon-sulfur lyase activity"/>
    <property type="evidence" value="ECO:0007669"/>
    <property type="project" value="InterPro"/>
</dbReference>
<evidence type="ECO:0000313" key="6">
    <source>
        <dbReference type="EMBL" id="KZN47042.1"/>
    </source>
</evidence>
<comment type="caution">
    <text evidence="6">The sequence shown here is derived from an EMBL/GenBank/DDBJ whole genome shotgun (WGS) entry which is preliminary data.</text>
</comment>
<gene>
    <name evidence="6" type="ORF">N482_02160</name>
</gene>
<reference evidence="6 7" key="1">
    <citation type="submission" date="2013-07" db="EMBL/GenBank/DDBJ databases">
        <title>Comparative Genomic and Metabolomic Analysis of Twelve Strains of Pseudoalteromonas luteoviolacea.</title>
        <authorList>
            <person name="Vynne N.G."/>
            <person name="Mansson M."/>
            <person name="Gram L."/>
        </authorList>
    </citation>
    <scope>NUCLEOTIDE SEQUENCE [LARGE SCALE GENOMIC DNA]</scope>
    <source>
        <strain evidence="6 7">NCIMB 1942</strain>
    </source>
</reference>
<dbReference type="PROSITE" id="PS51891">
    <property type="entry name" value="CENP_V_GFA"/>
    <property type="match status" value="1"/>
</dbReference>
<evidence type="ECO:0000256" key="2">
    <source>
        <dbReference type="ARBA" id="ARBA00022723"/>
    </source>
</evidence>
<evidence type="ECO:0000259" key="5">
    <source>
        <dbReference type="PROSITE" id="PS51891"/>
    </source>
</evidence>
<dbReference type="PANTHER" id="PTHR33337">
    <property type="entry name" value="GFA DOMAIN-CONTAINING PROTEIN"/>
    <property type="match status" value="1"/>
</dbReference>
<dbReference type="GO" id="GO:0046872">
    <property type="term" value="F:metal ion binding"/>
    <property type="evidence" value="ECO:0007669"/>
    <property type="project" value="UniProtKB-KW"/>
</dbReference>
<keyword evidence="3" id="KW-0862">Zinc</keyword>
<evidence type="ECO:0000256" key="3">
    <source>
        <dbReference type="ARBA" id="ARBA00022833"/>
    </source>
</evidence>
<dbReference type="Pfam" id="PF04828">
    <property type="entry name" value="GFA"/>
    <property type="match status" value="1"/>
</dbReference>
<evidence type="ECO:0000256" key="1">
    <source>
        <dbReference type="ARBA" id="ARBA00005495"/>
    </source>
</evidence>
<dbReference type="EMBL" id="AUXT01000161">
    <property type="protein sequence ID" value="KZN47042.1"/>
    <property type="molecule type" value="Genomic_DNA"/>
</dbReference>
<dbReference type="Proteomes" id="UP000076587">
    <property type="component" value="Unassembled WGS sequence"/>
</dbReference>
<dbReference type="Gene3D" id="3.90.1590.10">
    <property type="entry name" value="glutathione-dependent formaldehyde- activating enzyme (gfa)"/>
    <property type="match status" value="1"/>
</dbReference>
<dbReference type="InterPro" id="IPR006913">
    <property type="entry name" value="CENP-V/GFA"/>
</dbReference>
<dbReference type="PATRIC" id="fig|1365253.3.peg.2668"/>
<dbReference type="SUPFAM" id="SSF51316">
    <property type="entry name" value="Mss4-like"/>
    <property type="match status" value="1"/>
</dbReference>
<protein>
    <recommendedName>
        <fullName evidence="5">CENP-V/GFA domain-containing protein</fullName>
    </recommendedName>
</protein>
<sequence length="127" mass="14014">MAKVYQGGCLCGNIRFEASGPPKNPHTCSCKMCQRHGGSLTQAWVEFEKGHVAWVGAGGVPKQWRSSEYSSRSFCNKCGSTIGAIDDAPVIALVLGIFDWPNKTELRPTSHSYISKKPKWWCVHVET</sequence>
<proteinExistence type="inferred from homology"/>
<keyword evidence="2" id="KW-0479">Metal-binding</keyword>
<keyword evidence="4" id="KW-0456">Lyase</keyword>
<comment type="similarity">
    <text evidence="1">Belongs to the Gfa family.</text>
</comment>
<name>A0A167BYJ8_9GAMM</name>
<accession>A0A167BYJ8</accession>
<feature type="domain" description="CENP-V/GFA" evidence="5">
    <location>
        <begin position="5"/>
        <end position="127"/>
    </location>
</feature>
<evidence type="ECO:0000313" key="7">
    <source>
        <dbReference type="Proteomes" id="UP000076587"/>
    </source>
</evidence>
<evidence type="ECO:0000256" key="4">
    <source>
        <dbReference type="ARBA" id="ARBA00023239"/>
    </source>
</evidence>
<organism evidence="6 7">
    <name type="scientific">Pseudoalteromonas luteoviolacea NCIMB 1942</name>
    <dbReference type="NCBI Taxonomy" id="1365253"/>
    <lineage>
        <taxon>Bacteria</taxon>
        <taxon>Pseudomonadati</taxon>
        <taxon>Pseudomonadota</taxon>
        <taxon>Gammaproteobacteria</taxon>
        <taxon>Alteromonadales</taxon>
        <taxon>Pseudoalteromonadaceae</taxon>
        <taxon>Pseudoalteromonas</taxon>
    </lineage>
</organism>
<dbReference type="AlphaFoldDB" id="A0A167BYJ8"/>
<dbReference type="RefSeq" id="WP_063377278.1">
    <property type="nucleotide sequence ID" value="NZ_AUXT01000161.1"/>
</dbReference>
<dbReference type="PANTHER" id="PTHR33337:SF40">
    <property type="entry name" value="CENP-V_GFA DOMAIN-CONTAINING PROTEIN-RELATED"/>
    <property type="match status" value="1"/>
</dbReference>